<organism evidence="7">
    <name type="scientific">Paramoeba aestuarina</name>
    <dbReference type="NCBI Taxonomy" id="180227"/>
    <lineage>
        <taxon>Eukaryota</taxon>
        <taxon>Amoebozoa</taxon>
        <taxon>Discosea</taxon>
        <taxon>Flabellinia</taxon>
        <taxon>Dactylopodida</taxon>
        <taxon>Paramoebidae</taxon>
        <taxon>Paramoeba</taxon>
    </lineage>
</organism>
<dbReference type="InterPro" id="IPR042269">
    <property type="entry name" value="Ser_carbopepase_S28_SKS"/>
</dbReference>
<dbReference type="GO" id="GO:0008239">
    <property type="term" value="F:dipeptidyl-peptidase activity"/>
    <property type="evidence" value="ECO:0007669"/>
    <property type="project" value="TreeGrafter"/>
</dbReference>
<dbReference type="InterPro" id="IPR008758">
    <property type="entry name" value="Peptidase_S28"/>
</dbReference>
<proteinExistence type="inferred from homology"/>
<keyword evidence="4" id="KW-0378">Hydrolase</keyword>
<dbReference type="InterPro" id="IPR029058">
    <property type="entry name" value="AB_hydrolase_fold"/>
</dbReference>
<sequence>MKACLLVVVALVLFSSLGESKRRFSRFKDVSTRRVKSRDQTIPTPDEFFFANLVDHYSFVHPTQTYQMRYLVTDAYYLGKGYPIFFYAGNEGDIYSFYNNTGFMFTLASEFGALVVFAEHRYYGESLPFGNQSYTKENIGYLTSEQAMADYAVFISDYKAQKPELSESKVVVFGGSYGGMLASWLRMRYPNVFVGALAASAPIWQFEGQMPRGGEQFSEVATRDFLLSGPECPTGIRAGFEEIMIQAGRGQPGLDLLTEQFMLCSPLQSDQVYDLVSFLENGYVYMAMTDYPSASNFLQPMPAWPVDVSCQYWLHKKPTSPEELFTAMRLSVGVYYNYTGEAGSCFDINEDISSNLGDQAWNYQACTEMIMPVQTNGKTDMFLPAPWIYSDYVTYCQETFDVTPRPGWTDISFWGHQISAASNIIFSNGMLDPWRPGGVTYNISSSVTAIIIQHGAHHLDLRTPLPSDPLSVQMARSQETEIIRSWLE</sequence>
<dbReference type="GO" id="GO:0070008">
    <property type="term" value="F:serine-type exopeptidase activity"/>
    <property type="evidence" value="ECO:0007669"/>
    <property type="project" value="InterPro"/>
</dbReference>
<evidence type="ECO:0000256" key="2">
    <source>
        <dbReference type="ARBA" id="ARBA00022670"/>
    </source>
</evidence>
<evidence type="ECO:0000313" key="7">
    <source>
        <dbReference type="EMBL" id="CAE2305966.1"/>
    </source>
</evidence>
<evidence type="ECO:0000256" key="1">
    <source>
        <dbReference type="ARBA" id="ARBA00011079"/>
    </source>
</evidence>
<keyword evidence="5" id="KW-0325">Glycoprotein</keyword>
<feature type="signal peptide" evidence="6">
    <location>
        <begin position="1"/>
        <end position="20"/>
    </location>
</feature>
<gene>
    <name evidence="7" type="ORF">NAES01612_LOCUS11586</name>
</gene>
<accession>A0A7S4NTB1</accession>
<dbReference type="SUPFAM" id="SSF53474">
    <property type="entry name" value="alpha/beta-Hydrolases"/>
    <property type="match status" value="1"/>
</dbReference>
<dbReference type="Gene3D" id="3.40.50.1820">
    <property type="entry name" value="alpha/beta hydrolase"/>
    <property type="match status" value="1"/>
</dbReference>
<comment type="similarity">
    <text evidence="1">Belongs to the peptidase S28 family.</text>
</comment>
<dbReference type="Pfam" id="PF05577">
    <property type="entry name" value="Peptidase_S28"/>
    <property type="match status" value="1"/>
</dbReference>
<feature type="chain" id="PRO_5031360860" description="Prolylcarboxypeptidase" evidence="6">
    <location>
        <begin position="21"/>
        <end position="488"/>
    </location>
</feature>
<evidence type="ECO:0000256" key="4">
    <source>
        <dbReference type="ARBA" id="ARBA00022801"/>
    </source>
</evidence>
<reference evidence="7" key="1">
    <citation type="submission" date="2021-01" db="EMBL/GenBank/DDBJ databases">
        <authorList>
            <person name="Corre E."/>
            <person name="Pelletier E."/>
            <person name="Niang G."/>
            <person name="Scheremetjew M."/>
            <person name="Finn R."/>
            <person name="Kale V."/>
            <person name="Holt S."/>
            <person name="Cochrane G."/>
            <person name="Meng A."/>
            <person name="Brown T."/>
            <person name="Cohen L."/>
        </authorList>
    </citation>
    <scope>NUCLEOTIDE SEQUENCE</scope>
    <source>
        <strain evidence="7">SoJaBio B1-5/56/2</strain>
    </source>
</reference>
<evidence type="ECO:0008006" key="8">
    <source>
        <dbReference type="Google" id="ProtNLM"/>
    </source>
</evidence>
<evidence type="ECO:0000256" key="6">
    <source>
        <dbReference type="SAM" id="SignalP"/>
    </source>
</evidence>
<name>A0A7S4NTB1_9EUKA</name>
<dbReference type="PANTHER" id="PTHR11010">
    <property type="entry name" value="PROTEASE S28 PRO-X CARBOXYPEPTIDASE-RELATED"/>
    <property type="match status" value="1"/>
</dbReference>
<keyword evidence="2" id="KW-0645">Protease</keyword>
<keyword evidence="3 6" id="KW-0732">Signal</keyword>
<evidence type="ECO:0000256" key="5">
    <source>
        <dbReference type="ARBA" id="ARBA00023180"/>
    </source>
</evidence>
<evidence type="ECO:0000256" key="3">
    <source>
        <dbReference type="ARBA" id="ARBA00022729"/>
    </source>
</evidence>
<dbReference type="Gene3D" id="1.20.120.980">
    <property type="entry name" value="Serine carboxypeptidase S28, SKS domain"/>
    <property type="match status" value="1"/>
</dbReference>
<dbReference type="GO" id="GO:0006508">
    <property type="term" value="P:proteolysis"/>
    <property type="evidence" value="ECO:0007669"/>
    <property type="project" value="UniProtKB-KW"/>
</dbReference>
<dbReference type="AlphaFoldDB" id="A0A7S4NTB1"/>
<dbReference type="PANTHER" id="PTHR11010:SF38">
    <property type="entry name" value="LYSOSOMAL PRO-X CARBOXYPEPTIDASE"/>
    <property type="match status" value="1"/>
</dbReference>
<dbReference type="EMBL" id="HBKR01017517">
    <property type="protein sequence ID" value="CAE2305966.1"/>
    <property type="molecule type" value="Transcribed_RNA"/>
</dbReference>
<protein>
    <recommendedName>
        <fullName evidence="8">Prolylcarboxypeptidase</fullName>
    </recommendedName>
</protein>